<dbReference type="WBParaSite" id="TTAC_0001118101-mRNA-1">
    <property type="protein sequence ID" value="TTAC_0001118101-mRNA-1"/>
    <property type="gene ID" value="TTAC_0001118101"/>
</dbReference>
<name>A0A0R3XCA4_HYDTA</name>
<dbReference type="GO" id="GO:0043195">
    <property type="term" value="C:terminal bouton"/>
    <property type="evidence" value="ECO:0007669"/>
    <property type="project" value="TreeGrafter"/>
</dbReference>
<dbReference type="PANTHER" id="PTHR10480">
    <property type="entry name" value="PROTEIN UNC-13 HOMOLOG"/>
    <property type="match status" value="1"/>
</dbReference>
<evidence type="ECO:0000313" key="2">
    <source>
        <dbReference type="Proteomes" id="UP000274429"/>
    </source>
</evidence>
<gene>
    <name evidence="1" type="ORF">TTAC_LOCUS11164</name>
</gene>
<reference evidence="3" key="1">
    <citation type="submission" date="2017-02" db="UniProtKB">
        <authorList>
            <consortium name="WormBaseParasite"/>
        </authorList>
    </citation>
    <scope>IDENTIFICATION</scope>
</reference>
<dbReference type="GO" id="GO:0019992">
    <property type="term" value="F:diacylglycerol binding"/>
    <property type="evidence" value="ECO:0007669"/>
    <property type="project" value="InterPro"/>
</dbReference>
<evidence type="ECO:0000313" key="3">
    <source>
        <dbReference type="WBParaSite" id="TTAC_0001118101-mRNA-1"/>
    </source>
</evidence>
<accession>A0A0R3XCA4</accession>
<dbReference type="EMBL" id="UYWX01023105">
    <property type="protein sequence ID" value="VDM36144.1"/>
    <property type="molecule type" value="Genomic_DNA"/>
</dbReference>
<dbReference type="GO" id="GO:0016082">
    <property type="term" value="P:synaptic vesicle priming"/>
    <property type="evidence" value="ECO:0007669"/>
    <property type="project" value="TreeGrafter"/>
</dbReference>
<organism evidence="3">
    <name type="scientific">Hydatigena taeniaeformis</name>
    <name type="common">Feline tapeworm</name>
    <name type="synonym">Taenia taeniaeformis</name>
    <dbReference type="NCBI Taxonomy" id="6205"/>
    <lineage>
        <taxon>Eukaryota</taxon>
        <taxon>Metazoa</taxon>
        <taxon>Spiralia</taxon>
        <taxon>Lophotrochozoa</taxon>
        <taxon>Platyhelminthes</taxon>
        <taxon>Cestoda</taxon>
        <taxon>Eucestoda</taxon>
        <taxon>Cyclophyllidea</taxon>
        <taxon>Taeniidae</taxon>
        <taxon>Hydatigera</taxon>
    </lineage>
</organism>
<proteinExistence type="predicted"/>
<dbReference type="GO" id="GO:0017075">
    <property type="term" value="F:syntaxin-1 binding"/>
    <property type="evidence" value="ECO:0007669"/>
    <property type="project" value="TreeGrafter"/>
</dbReference>
<dbReference type="GO" id="GO:0031594">
    <property type="term" value="C:neuromuscular junction"/>
    <property type="evidence" value="ECO:0007669"/>
    <property type="project" value="TreeGrafter"/>
</dbReference>
<dbReference type="InterPro" id="IPR027080">
    <property type="entry name" value="Unc-13"/>
</dbReference>
<dbReference type="GO" id="GO:0061789">
    <property type="term" value="P:dense core granule priming"/>
    <property type="evidence" value="ECO:0007669"/>
    <property type="project" value="TreeGrafter"/>
</dbReference>
<dbReference type="GO" id="GO:0098831">
    <property type="term" value="C:presynaptic active zone cytoplasmic component"/>
    <property type="evidence" value="ECO:0007669"/>
    <property type="project" value="TreeGrafter"/>
</dbReference>
<sequence length="174" mass="19997">MFNYLCDKNPPFYLPSQGRKRKSVTVSLLPSPSFADLLVLINWPFDVMQEELWRVFFDPLGQEIRDEFAMRYGIESIFQAMTHLACLTTKYNCVGVLAQLSTLLANISAFYAHTSSINSQTASERFAASNFGREKFIKILDNLHNALRIDLSKYRVSLKTQPPARDYILSFARR</sequence>
<dbReference type="OrthoDB" id="5831756at2759"/>
<dbReference type="GO" id="GO:0042734">
    <property type="term" value="C:presynaptic membrane"/>
    <property type="evidence" value="ECO:0007669"/>
    <property type="project" value="TreeGrafter"/>
</dbReference>
<protein>
    <submittedName>
        <fullName evidence="3">Ras-GEF domain-containing protein</fullName>
    </submittedName>
</protein>
<dbReference type="Proteomes" id="UP000274429">
    <property type="component" value="Unassembled WGS sequence"/>
</dbReference>
<dbReference type="GO" id="GO:0005516">
    <property type="term" value="F:calmodulin binding"/>
    <property type="evidence" value="ECO:0007669"/>
    <property type="project" value="TreeGrafter"/>
</dbReference>
<dbReference type="STRING" id="6205.A0A0R3XCA4"/>
<dbReference type="GO" id="GO:0035249">
    <property type="term" value="P:synaptic transmission, glutamatergic"/>
    <property type="evidence" value="ECO:0007669"/>
    <property type="project" value="TreeGrafter"/>
</dbReference>
<dbReference type="PANTHER" id="PTHR10480:SF12">
    <property type="entry name" value="UNC-13, ISOFORM E"/>
    <property type="match status" value="1"/>
</dbReference>
<dbReference type="GO" id="GO:0016081">
    <property type="term" value="P:synaptic vesicle docking"/>
    <property type="evidence" value="ECO:0007669"/>
    <property type="project" value="TreeGrafter"/>
</dbReference>
<dbReference type="AlphaFoldDB" id="A0A0R3XCA4"/>
<dbReference type="GO" id="GO:0030672">
    <property type="term" value="C:synaptic vesicle membrane"/>
    <property type="evidence" value="ECO:0007669"/>
    <property type="project" value="TreeGrafter"/>
</dbReference>
<dbReference type="GO" id="GO:0099525">
    <property type="term" value="P:presynaptic dense core vesicle exocytosis"/>
    <property type="evidence" value="ECO:0007669"/>
    <property type="project" value="TreeGrafter"/>
</dbReference>
<reference evidence="1 2" key="2">
    <citation type="submission" date="2018-11" db="EMBL/GenBank/DDBJ databases">
        <authorList>
            <consortium name="Pathogen Informatics"/>
        </authorList>
    </citation>
    <scope>NUCLEOTIDE SEQUENCE [LARGE SCALE GENOMIC DNA]</scope>
</reference>
<keyword evidence="2" id="KW-1185">Reference proteome</keyword>
<evidence type="ECO:0000313" key="1">
    <source>
        <dbReference type="EMBL" id="VDM36144.1"/>
    </source>
</evidence>